<feature type="region of interest" description="Disordered" evidence="1">
    <location>
        <begin position="1"/>
        <end position="21"/>
    </location>
</feature>
<name>A0A0F9J463_9ZZZZ</name>
<organism evidence="2">
    <name type="scientific">marine sediment metagenome</name>
    <dbReference type="NCBI Taxonomy" id="412755"/>
    <lineage>
        <taxon>unclassified sequences</taxon>
        <taxon>metagenomes</taxon>
        <taxon>ecological metagenomes</taxon>
    </lineage>
</organism>
<sequence length="21" mass="2556">GLKNEDEHQYHERTNKVVEET</sequence>
<dbReference type="AlphaFoldDB" id="A0A0F9J463"/>
<gene>
    <name evidence="2" type="ORF">LCGC14_1801670</name>
</gene>
<dbReference type="EMBL" id="LAZR01017367">
    <property type="protein sequence ID" value="KKM00716.1"/>
    <property type="molecule type" value="Genomic_DNA"/>
</dbReference>
<reference evidence="2" key="1">
    <citation type="journal article" date="2015" name="Nature">
        <title>Complex archaea that bridge the gap between prokaryotes and eukaryotes.</title>
        <authorList>
            <person name="Spang A."/>
            <person name="Saw J.H."/>
            <person name="Jorgensen S.L."/>
            <person name="Zaremba-Niedzwiedzka K."/>
            <person name="Martijn J."/>
            <person name="Lind A.E."/>
            <person name="van Eijk R."/>
            <person name="Schleper C."/>
            <person name="Guy L."/>
            <person name="Ettema T.J."/>
        </authorList>
    </citation>
    <scope>NUCLEOTIDE SEQUENCE</scope>
</reference>
<protein>
    <submittedName>
        <fullName evidence="2">Uncharacterized protein</fullName>
    </submittedName>
</protein>
<evidence type="ECO:0000256" key="1">
    <source>
        <dbReference type="SAM" id="MobiDB-lite"/>
    </source>
</evidence>
<evidence type="ECO:0000313" key="2">
    <source>
        <dbReference type="EMBL" id="KKM00716.1"/>
    </source>
</evidence>
<accession>A0A0F9J463</accession>
<proteinExistence type="predicted"/>
<feature type="non-terminal residue" evidence="2">
    <location>
        <position position="1"/>
    </location>
</feature>
<comment type="caution">
    <text evidence="2">The sequence shown here is derived from an EMBL/GenBank/DDBJ whole genome shotgun (WGS) entry which is preliminary data.</text>
</comment>